<dbReference type="InterPro" id="IPR018714">
    <property type="entry name" value="DUF2237"/>
</dbReference>
<feature type="non-terminal residue" evidence="1">
    <location>
        <position position="1"/>
    </location>
</feature>
<reference evidence="1" key="1">
    <citation type="journal article" date="2020" name="Stud. Mycol.">
        <title>101 Dothideomycetes genomes: a test case for predicting lifestyles and emergence of pathogens.</title>
        <authorList>
            <person name="Haridas S."/>
            <person name="Albert R."/>
            <person name="Binder M."/>
            <person name="Bloem J."/>
            <person name="Labutti K."/>
            <person name="Salamov A."/>
            <person name="Andreopoulos B."/>
            <person name="Baker S."/>
            <person name="Barry K."/>
            <person name="Bills G."/>
            <person name="Bluhm B."/>
            <person name="Cannon C."/>
            <person name="Castanera R."/>
            <person name="Culley D."/>
            <person name="Daum C."/>
            <person name="Ezra D."/>
            <person name="Gonzalez J."/>
            <person name="Henrissat B."/>
            <person name="Kuo A."/>
            <person name="Liang C."/>
            <person name="Lipzen A."/>
            <person name="Lutzoni F."/>
            <person name="Magnuson J."/>
            <person name="Mondo S."/>
            <person name="Nolan M."/>
            <person name="Ohm R."/>
            <person name="Pangilinan J."/>
            <person name="Park H.-J."/>
            <person name="Ramirez L."/>
            <person name="Alfaro M."/>
            <person name="Sun H."/>
            <person name="Tritt A."/>
            <person name="Yoshinaga Y."/>
            <person name="Zwiers L.-H."/>
            <person name="Turgeon B."/>
            <person name="Goodwin S."/>
            <person name="Spatafora J."/>
            <person name="Crous P."/>
            <person name="Grigoriev I."/>
        </authorList>
    </citation>
    <scope>NUCLEOTIDE SEQUENCE</scope>
    <source>
        <strain evidence="1">CBS 133067</strain>
    </source>
</reference>
<dbReference type="PANTHER" id="PTHR37466:SF1">
    <property type="entry name" value="SLR1628 PROTEIN"/>
    <property type="match status" value="1"/>
</dbReference>
<dbReference type="Gene3D" id="3.30.56.110">
    <property type="entry name" value="Protein of unknown function DUF2237"/>
    <property type="match status" value="1"/>
</dbReference>
<name>A0A9P4I5S7_9PEZI</name>
<evidence type="ECO:0000313" key="1">
    <source>
        <dbReference type="EMBL" id="KAF2093458.1"/>
    </source>
</evidence>
<sequence length="136" mass="14880">VFRRPLTMHSTEPMTGYMRTGYCEVPASDFGNHSVAGIMTKEFLDFSASQGNDLRTVGLTEGCRWCLCASRWRDAFLARRDDNDKIVPKVVLSATNEKALRSVDLEDLRKFAVDQGAANGVDGVNGINGINGVNGH</sequence>
<comment type="caution">
    <text evidence="1">The sequence shown here is derived from an EMBL/GenBank/DDBJ whole genome shotgun (WGS) entry which is preliminary data.</text>
</comment>
<accession>A0A9P4I5S7</accession>
<protein>
    <submittedName>
        <fullName evidence="1">Uncharacterized protein</fullName>
    </submittedName>
</protein>
<dbReference type="PANTHER" id="PTHR37466">
    <property type="entry name" value="SLR1628 PROTEIN"/>
    <property type="match status" value="1"/>
</dbReference>
<dbReference type="AlphaFoldDB" id="A0A9P4I5S7"/>
<keyword evidence="2" id="KW-1185">Reference proteome</keyword>
<dbReference type="EMBL" id="ML978138">
    <property type="protein sequence ID" value="KAF2093458.1"/>
    <property type="molecule type" value="Genomic_DNA"/>
</dbReference>
<dbReference type="Pfam" id="PF09996">
    <property type="entry name" value="DUF2237"/>
    <property type="match status" value="1"/>
</dbReference>
<dbReference type="Proteomes" id="UP000799772">
    <property type="component" value="Unassembled WGS sequence"/>
</dbReference>
<gene>
    <name evidence="1" type="ORF">NA57DRAFT_48426</name>
</gene>
<organism evidence="1 2">
    <name type="scientific">Rhizodiscina lignyota</name>
    <dbReference type="NCBI Taxonomy" id="1504668"/>
    <lineage>
        <taxon>Eukaryota</taxon>
        <taxon>Fungi</taxon>
        <taxon>Dikarya</taxon>
        <taxon>Ascomycota</taxon>
        <taxon>Pezizomycotina</taxon>
        <taxon>Dothideomycetes</taxon>
        <taxon>Pleosporomycetidae</taxon>
        <taxon>Aulographales</taxon>
        <taxon>Rhizodiscinaceae</taxon>
        <taxon>Rhizodiscina</taxon>
    </lineage>
</organism>
<proteinExistence type="predicted"/>
<dbReference type="OrthoDB" id="1517790at2759"/>
<evidence type="ECO:0000313" key="2">
    <source>
        <dbReference type="Proteomes" id="UP000799772"/>
    </source>
</evidence>